<dbReference type="InterPro" id="IPR038020">
    <property type="entry name" value="MbtH-like_sf"/>
</dbReference>
<protein>
    <submittedName>
        <fullName evidence="2">MbtH protein</fullName>
    </submittedName>
</protein>
<dbReference type="SMART" id="SM00923">
    <property type="entry name" value="MbtH"/>
    <property type="match status" value="1"/>
</dbReference>
<dbReference type="GO" id="GO:0019290">
    <property type="term" value="P:siderophore biosynthetic process"/>
    <property type="evidence" value="ECO:0007669"/>
    <property type="project" value="TreeGrafter"/>
</dbReference>
<dbReference type="InterPro" id="IPR037407">
    <property type="entry name" value="MLP_fam"/>
</dbReference>
<dbReference type="SUPFAM" id="SSF160582">
    <property type="entry name" value="MbtH-like"/>
    <property type="match status" value="1"/>
</dbReference>
<dbReference type="GO" id="GO:0005829">
    <property type="term" value="C:cytosol"/>
    <property type="evidence" value="ECO:0007669"/>
    <property type="project" value="TreeGrafter"/>
</dbReference>
<accession>A0A9W6QKM0</accession>
<dbReference type="Proteomes" id="UP001165042">
    <property type="component" value="Unassembled WGS sequence"/>
</dbReference>
<keyword evidence="3" id="KW-1185">Reference proteome</keyword>
<proteinExistence type="predicted"/>
<dbReference type="PANTHER" id="PTHR38444">
    <property type="entry name" value="ENTEROBACTIN BIOSYNTHESIS PROTEIN YBDZ"/>
    <property type="match status" value="1"/>
</dbReference>
<dbReference type="Pfam" id="PF03621">
    <property type="entry name" value="MbtH"/>
    <property type="match status" value="1"/>
</dbReference>
<dbReference type="RefSeq" id="WP_253837581.1">
    <property type="nucleotide sequence ID" value="NZ_BAAAVC010000002.1"/>
</dbReference>
<dbReference type="AlphaFoldDB" id="A0A9W6QKM0"/>
<evidence type="ECO:0000313" key="3">
    <source>
        <dbReference type="Proteomes" id="UP001165042"/>
    </source>
</evidence>
<name>A0A9W6QKM0_9PSEU</name>
<evidence type="ECO:0000313" key="2">
    <source>
        <dbReference type="EMBL" id="GLW89938.1"/>
    </source>
</evidence>
<dbReference type="Gene3D" id="3.90.820.10">
    <property type="entry name" value="Structural Genomics, Unknown Function 30-nov-00 1gh9 Mol_id"/>
    <property type="match status" value="1"/>
</dbReference>
<comment type="caution">
    <text evidence="2">The sequence shown here is derived from an EMBL/GenBank/DDBJ whole genome shotgun (WGS) entry which is preliminary data.</text>
</comment>
<dbReference type="InterPro" id="IPR005153">
    <property type="entry name" value="MbtH-like_dom"/>
</dbReference>
<gene>
    <name evidence="2" type="primary">mbtH</name>
    <name evidence="2" type="ORF">Aglo03_07540</name>
</gene>
<evidence type="ECO:0000259" key="1">
    <source>
        <dbReference type="SMART" id="SM00923"/>
    </source>
</evidence>
<feature type="domain" description="MbtH-like" evidence="1">
    <location>
        <begin position="12"/>
        <end position="62"/>
    </location>
</feature>
<reference evidence="2" key="1">
    <citation type="submission" date="2023-02" db="EMBL/GenBank/DDBJ databases">
        <title>Actinokineospora globicatena NBRC 15670.</title>
        <authorList>
            <person name="Ichikawa N."/>
            <person name="Sato H."/>
            <person name="Tonouchi N."/>
        </authorList>
    </citation>
    <scope>NUCLEOTIDE SEQUENCE</scope>
    <source>
        <strain evidence="2">NBRC 15670</strain>
    </source>
</reference>
<dbReference type="EMBL" id="BSSD01000001">
    <property type="protein sequence ID" value="GLW89938.1"/>
    <property type="molecule type" value="Genomic_DNA"/>
</dbReference>
<sequence length="73" mass="7758">MSTAFTDSGSDNPFERPDADYLVLVNAAGQHSLWPAAIAVPGGWDTTFGPGPRAACLDHVEANWTDLRPTSLT</sequence>
<organism evidence="2 3">
    <name type="scientific">Actinokineospora globicatena</name>
    <dbReference type="NCBI Taxonomy" id="103729"/>
    <lineage>
        <taxon>Bacteria</taxon>
        <taxon>Bacillati</taxon>
        <taxon>Actinomycetota</taxon>
        <taxon>Actinomycetes</taxon>
        <taxon>Pseudonocardiales</taxon>
        <taxon>Pseudonocardiaceae</taxon>
        <taxon>Actinokineospora</taxon>
    </lineage>
</organism>
<dbReference type="PANTHER" id="PTHR38444:SF1">
    <property type="entry name" value="ENTEROBACTIN BIOSYNTHESIS PROTEIN YBDZ"/>
    <property type="match status" value="1"/>
</dbReference>